<keyword evidence="2" id="KW-0472">Membrane</keyword>
<dbReference type="InterPro" id="IPR033369">
    <property type="entry name" value="C19orf12"/>
</dbReference>
<reference evidence="3" key="1">
    <citation type="journal article" date="2017" name="Fish Shellfish Immunol.">
        <title>A novel viral responsive protein (MjVRP) from Marsupenaeus japonicus haemocytes is involved in white spot syndrome virus infection.</title>
        <authorList>
            <person name="Elbahnaswy S."/>
            <person name="Koiwai K."/>
            <person name="Zaki V.H."/>
            <person name="Shaheen A.A."/>
            <person name="Kondo H."/>
            <person name="Hirono I."/>
        </authorList>
    </citation>
    <scope>NUCLEOTIDE SEQUENCE</scope>
</reference>
<proteinExistence type="evidence at transcript level"/>
<dbReference type="AlphaFoldDB" id="A0A292G180"/>
<dbReference type="PANTHER" id="PTHR31493">
    <property type="entry name" value="NAZO FAMILY MEMBER"/>
    <property type="match status" value="1"/>
</dbReference>
<comment type="similarity">
    <text evidence="1">Belongs to the C19orf12 family.</text>
</comment>
<organism evidence="3">
    <name type="scientific">Penaeus japonicus</name>
    <name type="common">Kuruma prawn</name>
    <name type="synonym">Marsupenaeus japonicus</name>
    <dbReference type="NCBI Taxonomy" id="27405"/>
    <lineage>
        <taxon>Eukaryota</taxon>
        <taxon>Metazoa</taxon>
        <taxon>Ecdysozoa</taxon>
        <taxon>Arthropoda</taxon>
        <taxon>Crustacea</taxon>
        <taxon>Multicrustacea</taxon>
        <taxon>Malacostraca</taxon>
        <taxon>Eumalacostraca</taxon>
        <taxon>Eucarida</taxon>
        <taxon>Decapoda</taxon>
        <taxon>Dendrobranchiata</taxon>
        <taxon>Penaeoidea</taxon>
        <taxon>Penaeidae</taxon>
        <taxon>Penaeus</taxon>
    </lineage>
</organism>
<dbReference type="EMBL" id="LC179543">
    <property type="protein sequence ID" value="BBA54307.1"/>
    <property type="molecule type" value="mRNA"/>
</dbReference>
<accession>A0A292G180</accession>
<evidence type="ECO:0000256" key="1">
    <source>
        <dbReference type="ARBA" id="ARBA00029457"/>
    </source>
</evidence>
<name>A0A292G180_PENJP</name>
<protein>
    <submittedName>
        <fullName evidence="3">Viral responsive protein</fullName>
    </submittedName>
</protein>
<dbReference type="Pfam" id="PF20721">
    <property type="entry name" value="C19orf12"/>
    <property type="match status" value="1"/>
</dbReference>
<dbReference type="OrthoDB" id="6374529at2759"/>
<keyword evidence="2" id="KW-0812">Transmembrane</keyword>
<dbReference type="PANTHER" id="PTHR31493:SF1">
    <property type="entry name" value="PROTEIN C19ORF12"/>
    <property type="match status" value="1"/>
</dbReference>
<sequence length="148" mass="16201">MVPVASVIIDLVCDVCEEVNLEAGRTSTRTSEAIRAGSLFVGGATTVATFVWGPAGFFIGGSLGGLAMTWFYWNKFRSVVDIIRNDLTPKQKERLVERVKDCLAEKGISVGVDLAFQGLSGVVKLAILEVVKEYFQSELRMKTKPKRV</sequence>
<keyword evidence="2" id="KW-1133">Transmembrane helix</keyword>
<evidence type="ECO:0000313" key="3">
    <source>
        <dbReference type="EMBL" id="BBA54307.1"/>
    </source>
</evidence>
<gene>
    <name evidence="3" type="primary">VRP</name>
</gene>
<feature type="transmembrane region" description="Helical" evidence="2">
    <location>
        <begin position="50"/>
        <end position="73"/>
    </location>
</feature>
<evidence type="ECO:0000256" key="2">
    <source>
        <dbReference type="SAM" id="Phobius"/>
    </source>
</evidence>